<evidence type="ECO:0000313" key="3">
    <source>
        <dbReference type="EMBL" id="GGK20333.1"/>
    </source>
</evidence>
<protein>
    <recommendedName>
        <fullName evidence="2">2TM domain-containing protein</fullName>
    </recommendedName>
</protein>
<keyword evidence="1" id="KW-1133">Transmembrane helix</keyword>
<organism evidence="3 4">
    <name type="scientific">Yeosuana aromativorans</name>
    <dbReference type="NCBI Taxonomy" id="288019"/>
    <lineage>
        <taxon>Bacteria</taxon>
        <taxon>Pseudomonadati</taxon>
        <taxon>Bacteroidota</taxon>
        <taxon>Flavobacteriia</taxon>
        <taxon>Flavobacteriales</taxon>
        <taxon>Flavobacteriaceae</taxon>
        <taxon>Yeosuana</taxon>
    </lineage>
</organism>
<proteinExistence type="predicted"/>
<name>A0A8J3BGV5_9FLAO</name>
<dbReference type="AlphaFoldDB" id="A0A8J3BGV5"/>
<reference evidence="3" key="1">
    <citation type="journal article" date="2014" name="Int. J. Syst. Evol. Microbiol.">
        <title>Complete genome sequence of Corynebacterium casei LMG S-19264T (=DSM 44701T), isolated from a smear-ripened cheese.</title>
        <authorList>
            <consortium name="US DOE Joint Genome Institute (JGI-PGF)"/>
            <person name="Walter F."/>
            <person name="Albersmeier A."/>
            <person name="Kalinowski J."/>
            <person name="Ruckert C."/>
        </authorList>
    </citation>
    <scope>NUCLEOTIDE SEQUENCE</scope>
    <source>
        <strain evidence="3">JCM 12862</strain>
    </source>
</reference>
<keyword evidence="1" id="KW-0812">Transmembrane</keyword>
<keyword evidence="1" id="KW-0472">Membrane</keyword>
<evidence type="ECO:0000256" key="1">
    <source>
        <dbReference type="SAM" id="Phobius"/>
    </source>
</evidence>
<feature type="domain" description="2TM" evidence="2">
    <location>
        <begin position="15"/>
        <end position="92"/>
    </location>
</feature>
<comment type="caution">
    <text evidence="3">The sequence shown here is derived from an EMBL/GenBank/DDBJ whole genome shotgun (WGS) entry which is preliminary data.</text>
</comment>
<evidence type="ECO:0000259" key="2">
    <source>
        <dbReference type="Pfam" id="PF13239"/>
    </source>
</evidence>
<reference evidence="3" key="2">
    <citation type="submission" date="2020-09" db="EMBL/GenBank/DDBJ databases">
        <authorList>
            <person name="Sun Q."/>
            <person name="Ohkuma M."/>
        </authorList>
    </citation>
    <scope>NUCLEOTIDE SEQUENCE</scope>
    <source>
        <strain evidence="3">JCM 12862</strain>
    </source>
</reference>
<feature type="transmembrane region" description="Helical" evidence="1">
    <location>
        <begin position="25"/>
        <end position="45"/>
    </location>
</feature>
<dbReference type="EMBL" id="BMNR01000002">
    <property type="protein sequence ID" value="GGK20333.1"/>
    <property type="molecule type" value="Genomic_DNA"/>
</dbReference>
<accession>A0A8J3BGV5</accession>
<evidence type="ECO:0000313" key="4">
    <source>
        <dbReference type="Proteomes" id="UP000612329"/>
    </source>
</evidence>
<sequence length="101" mass="12607">MRPQLDNNMEEKYNRARKRVEALKGFYYHLITYCLFIPFLIFINYNTYWGFHWFWFPIIGWGVGLSFHAYHVYVNNGIFGGNWEQRKIEQFMREEEEQHWE</sequence>
<dbReference type="Pfam" id="PF13239">
    <property type="entry name" value="2TM"/>
    <property type="match status" value="1"/>
</dbReference>
<gene>
    <name evidence="3" type="ORF">GCM10007962_13080</name>
</gene>
<dbReference type="RefSeq" id="WP_188651220.1">
    <property type="nucleotide sequence ID" value="NZ_BMNR01000002.1"/>
</dbReference>
<dbReference type="Proteomes" id="UP000612329">
    <property type="component" value="Unassembled WGS sequence"/>
</dbReference>
<keyword evidence="4" id="KW-1185">Reference proteome</keyword>
<dbReference type="InterPro" id="IPR025698">
    <property type="entry name" value="2TM_dom"/>
</dbReference>
<feature type="transmembrane region" description="Helical" evidence="1">
    <location>
        <begin position="51"/>
        <end position="70"/>
    </location>
</feature>